<accession>A0A519BAN2</accession>
<dbReference type="AlphaFoldDB" id="A0A519BAN2"/>
<evidence type="ECO:0000313" key="2">
    <source>
        <dbReference type="EMBL" id="RZD14276.1"/>
    </source>
</evidence>
<reference evidence="2 3" key="1">
    <citation type="submission" date="2019-01" db="EMBL/GenBank/DDBJ databases">
        <title>Insights into ecological role of a new deltaproteobacterial order Candidatus Sinidesulfobacterales (Sva0485) by metagenomics and metatranscriptomics.</title>
        <authorList>
            <person name="Tan S."/>
            <person name="Liu J."/>
            <person name="Fang Y."/>
            <person name="Hedlund B.P."/>
            <person name="Lian Z.H."/>
            <person name="Huang L.Y."/>
            <person name="Li J.T."/>
            <person name="Huang L.N."/>
            <person name="Li W.J."/>
            <person name="Jiang H.C."/>
            <person name="Dong H.L."/>
            <person name="Shu W.S."/>
        </authorList>
    </citation>
    <scope>NUCLEOTIDE SEQUENCE [LARGE SCALE GENOMIC DNA]</scope>
    <source>
        <strain evidence="2">AP3</strain>
    </source>
</reference>
<comment type="caution">
    <text evidence="2">The sequence shown here is derived from an EMBL/GenBank/DDBJ whole genome shotgun (WGS) entry which is preliminary data.</text>
</comment>
<feature type="transmembrane region" description="Helical" evidence="1">
    <location>
        <begin position="116"/>
        <end position="134"/>
    </location>
</feature>
<keyword evidence="1" id="KW-0472">Membrane</keyword>
<evidence type="ECO:0000256" key="1">
    <source>
        <dbReference type="SAM" id="Phobius"/>
    </source>
</evidence>
<feature type="transmembrane region" description="Helical" evidence="1">
    <location>
        <begin position="238"/>
        <end position="258"/>
    </location>
</feature>
<dbReference type="Proteomes" id="UP000320813">
    <property type="component" value="Unassembled WGS sequence"/>
</dbReference>
<protein>
    <recommendedName>
        <fullName evidence="4">YfhO family protein</fullName>
    </recommendedName>
</protein>
<feature type="transmembrane region" description="Helical" evidence="1">
    <location>
        <begin position="377"/>
        <end position="398"/>
    </location>
</feature>
<name>A0A519BAN2_9DELT</name>
<feature type="transmembrane region" description="Helical" evidence="1">
    <location>
        <begin position="141"/>
        <end position="158"/>
    </location>
</feature>
<evidence type="ECO:0000313" key="3">
    <source>
        <dbReference type="Proteomes" id="UP000320813"/>
    </source>
</evidence>
<feature type="transmembrane region" description="Helical" evidence="1">
    <location>
        <begin position="189"/>
        <end position="218"/>
    </location>
</feature>
<feature type="transmembrane region" description="Helical" evidence="1">
    <location>
        <begin position="410"/>
        <end position="430"/>
    </location>
</feature>
<feature type="transmembrane region" description="Helical" evidence="1">
    <location>
        <begin position="279"/>
        <end position="299"/>
    </location>
</feature>
<keyword evidence="1" id="KW-0812">Transmembrane</keyword>
<keyword evidence="1" id="KW-1133">Transmembrane helix</keyword>
<gene>
    <name evidence="2" type="ORF">EVJ47_06295</name>
</gene>
<organism evidence="2 3">
    <name type="scientific">Candidatus Acidulodesulfobacterium ferriphilum</name>
    <dbReference type="NCBI Taxonomy" id="2597223"/>
    <lineage>
        <taxon>Bacteria</taxon>
        <taxon>Deltaproteobacteria</taxon>
        <taxon>Candidatus Acidulodesulfobacterales</taxon>
        <taxon>Candidatus Acidulodesulfobacterium</taxon>
    </lineage>
</organism>
<feature type="transmembrane region" description="Helical" evidence="1">
    <location>
        <begin position="21"/>
        <end position="41"/>
    </location>
</feature>
<dbReference type="EMBL" id="SGBD01000003">
    <property type="protein sequence ID" value="RZD14276.1"/>
    <property type="molecule type" value="Genomic_DNA"/>
</dbReference>
<feature type="transmembrane region" description="Helical" evidence="1">
    <location>
        <begin position="305"/>
        <end position="323"/>
    </location>
</feature>
<feature type="transmembrane region" description="Helical" evidence="1">
    <location>
        <begin position="89"/>
        <end position="110"/>
    </location>
</feature>
<sequence>MKKSKNLTAKKSKNTALLINISVFFIYLTASVVLFGFPALLAPKTRFIGASADSTLFIWLLEWWPYALSHHLNPFMTAYMWEPQGIKSLLWINAIPGLSLLFSPVTLVFGPIVSNNVIAVISPAVSSFFAYLLIKYLTKSPLAAAFGGYFYGFSPYAFTNVDMNLYFICLIPLLIYLFFLGLDNKINKLFYIAATSICIALEFLISAEIFTTMTFFGFLSLITGLFIFKTGRRRLAGFIPYVSVSYLISFILISPFLYNMISTIRYAPKYPLSAMLYSVNLINVVIPAPIIFIGGGLFAGTGFKLMQDISYMGIFIILLLIFYMKDNLKTQAGKFLIIMFSVVFIFSLGPYLHIINVNAGLPLPWFIFYGMPLIQKAVPIRFMLYAYLFISIIVGYFVSQSSKSGKKIKIMSYSVVFLSILSIIPTQYFFESDTHTPKFFLNGVYKKYLKRGSNVLIIPFSNDGYSLAYQAETGYYFKLAGGYYDFIQGSYTRNPVFNILIGDRGVKKAGNCDKYALKYFLASHSVHYIIIIRGKMSNMANYNMYHPYESFKNLVGVLNLKPKMINGVALYNVHKRLLENKGKIYKDYVKYCKTKTLRTK</sequence>
<evidence type="ECO:0008006" key="4">
    <source>
        <dbReference type="Google" id="ProtNLM"/>
    </source>
</evidence>
<feature type="transmembrane region" description="Helical" evidence="1">
    <location>
        <begin position="335"/>
        <end position="357"/>
    </location>
</feature>
<feature type="transmembrane region" description="Helical" evidence="1">
    <location>
        <begin position="164"/>
        <end position="182"/>
    </location>
</feature>
<feature type="transmembrane region" description="Helical" evidence="1">
    <location>
        <begin position="47"/>
        <end position="68"/>
    </location>
</feature>
<proteinExistence type="predicted"/>